<dbReference type="InterPro" id="IPR018247">
    <property type="entry name" value="EF_Hand_1_Ca_BS"/>
</dbReference>
<keyword evidence="1" id="KW-0106">Calcium</keyword>
<organism evidence="3 4">
    <name type="scientific">Acacia crassicarpa</name>
    <name type="common">northern wattle</name>
    <dbReference type="NCBI Taxonomy" id="499986"/>
    <lineage>
        <taxon>Eukaryota</taxon>
        <taxon>Viridiplantae</taxon>
        <taxon>Streptophyta</taxon>
        <taxon>Embryophyta</taxon>
        <taxon>Tracheophyta</taxon>
        <taxon>Spermatophyta</taxon>
        <taxon>Magnoliopsida</taxon>
        <taxon>eudicotyledons</taxon>
        <taxon>Gunneridae</taxon>
        <taxon>Pentapetalae</taxon>
        <taxon>rosids</taxon>
        <taxon>fabids</taxon>
        <taxon>Fabales</taxon>
        <taxon>Fabaceae</taxon>
        <taxon>Caesalpinioideae</taxon>
        <taxon>mimosoid clade</taxon>
        <taxon>Acacieae</taxon>
        <taxon>Acacia</taxon>
    </lineage>
</organism>
<accession>A0AAE1M5X6</accession>
<dbReference type="SUPFAM" id="SSF47473">
    <property type="entry name" value="EF-hand"/>
    <property type="match status" value="1"/>
</dbReference>
<comment type="caution">
    <text evidence="3">The sequence shown here is derived from an EMBL/GenBank/DDBJ whole genome shotgun (WGS) entry which is preliminary data.</text>
</comment>
<protein>
    <recommendedName>
        <fullName evidence="2">EF-hand domain-containing protein</fullName>
    </recommendedName>
</protein>
<evidence type="ECO:0000256" key="1">
    <source>
        <dbReference type="ARBA" id="ARBA00022837"/>
    </source>
</evidence>
<name>A0AAE1M5X6_9FABA</name>
<gene>
    <name evidence="3" type="ORF">QN277_009585</name>
</gene>
<dbReference type="Gene3D" id="1.10.238.10">
    <property type="entry name" value="EF-hand"/>
    <property type="match status" value="1"/>
</dbReference>
<evidence type="ECO:0000313" key="4">
    <source>
        <dbReference type="Proteomes" id="UP001293593"/>
    </source>
</evidence>
<evidence type="ECO:0000313" key="3">
    <source>
        <dbReference type="EMBL" id="KAK4254170.1"/>
    </source>
</evidence>
<feature type="domain" description="EF-hand" evidence="2">
    <location>
        <begin position="14"/>
        <end position="49"/>
    </location>
</feature>
<dbReference type="InterPro" id="IPR011992">
    <property type="entry name" value="EF-hand-dom_pair"/>
</dbReference>
<dbReference type="AlphaFoldDB" id="A0AAE1M5X6"/>
<evidence type="ECO:0000259" key="2">
    <source>
        <dbReference type="PROSITE" id="PS50222"/>
    </source>
</evidence>
<dbReference type="Proteomes" id="UP001293593">
    <property type="component" value="Unassembled WGS sequence"/>
</dbReference>
<keyword evidence="4" id="KW-1185">Reference proteome</keyword>
<reference evidence="3" key="1">
    <citation type="submission" date="2023-10" db="EMBL/GenBank/DDBJ databases">
        <title>Chromosome-level genome of the transformable northern wattle, Acacia crassicarpa.</title>
        <authorList>
            <person name="Massaro I."/>
            <person name="Sinha N.R."/>
            <person name="Poethig S."/>
            <person name="Leichty A.R."/>
        </authorList>
    </citation>
    <scope>NUCLEOTIDE SEQUENCE</scope>
    <source>
        <strain evidence="3">Acra3RX</strain>
        <tissue evidence="3">Leaf</tissue>
    </source>
</reference>
<dbReference type="PROSITE" id="PS00018">
    <property type="entry name" value="EF_HAND_1"/>
    <property type="match status" value="1"/>
</dbReference>
<sequence>MIEFRPKPIPPGVYTKDQVMDMLKKADVNHDGSLTKEELEKVLEKMGSNWAKYRAWHCMKNADKDRNGKINLSTEMNSLISYVMNWYERKF</sequence>
<dbReference type="CDD" id="cd00051">
    <property type="entry name" value="EFh"/>
    <property type="match status" value="1"/>
</dbReference>
<dbReference type="PROSITE" id="PS50222">
    <property type="entry name" value="EF_HAND_2"/>
    <property type="match status" value="1"/>
</dbReference>
<dbReference type="Pfam" id="PF13499">
    <property type="entry name" value="EF-hand_7"/>
    <property type="match status" value="1"/>
</dbReference>
<dbReference type="EMBL" id="JAWXYG010000014">
    <property type="protein sequence ID" value="KAK4254170.1"/>
    <property type="molecule type" value="Genomic_DNA"/>
</dbReference>
<dbReference type="SMART" id="SM00054">
    <property type="entry name" value="EFh"/>
    <property type="match status" value="1"/>
</dbReference>
<dbReference type="InterPro" id="IPR002048">
    <property type="entry name" value="EF_hand_dom"/>
</dbReference>
<dbReference type="GO" id="GO:0005509">
    <property type="term" value="F:calcium ion binding"/>
    <property type="evidence" value="ECO:0007669"/>
    <property type="project" value="InterPro"/>
</dbReference>
<proteinExistence type="predicted"/>